<feature type="transmembrane region" description="Helical" evidence="1">
    <location>
        <begin position="34"/>
        <end position="50"/>
    </location>
</feature>
<evidence type="ECO:0000313" key="2">
    <source>
        <dbReference type="EMBL" id="GAA07585.1"/>
    </source>
</evidence>
<keyword evidence="1" id="KW-0812">Transmembrane</keyword>
<organism evidence="2">
    <name type="scientific">Acetobacter tropicalis NBRC 101654</name>
    <dbReference type="NCBI Taxonomy" id="749388"/>
    <lineage>
        <taxon>Bacteria</taxon>
        <taxon>Pseudomonadati</taxon>
        <taxon>Pseudomonadota</taxon>
        <taxon>Alphaproteobacteria</taxon>
        <taxon>Acetobacterales</taxon>
        <taxon>Acetobacteraceae</taxon>
        <taxon>Acetobacter</taxon>
    </lineage>
</organism>
<gene>
    <name evidence="2" type="ORF">ATPR_0589</name>
</gene>
<dbReference type="Proteomes" id="UP000004319">
    <property type="component" value="Unassembled WGS sequence"/>
</dbReference>
<keyword evidence="1" id="KW-1133">Transmembrane helix</keyword>
<reference evidence="2" key="1">
    <citation type="journal article" date="2011" name="Biochem. Biophys. Res. Commun.">
        <title>Increased number of Arginine-based salt bridges contributes to the thermotolerance of thermotolerant acetic acid bacteria, Acetobacter tropicalis SKU1100.</title>
        <authorList>
            <person name="Matsutani M."/>
            <person name="Hirakawa H."/>
            <person name="Nishikura M."/>
            <person name="Soemphol W."/>
            <person name="Ali I.A.I."/>
            <person name="Yakushi T."/>
            <person name="Matsushita K."/>
        </authorList>
    </citation>
    <scope>NUCLEOTIDE SEQUENCE [LARGE SCALE GENOMIC DNA]</scope>
    <source>
        <strain evidence="2">NBRC 101654</strain>
    </source>
</reference>
<feature type="transmembrane region" description="Helical" evidence="1">
    <location>
        <begin position="6"/>
        <end position="22"/>
    </location>
</feature>
<dbReference type="AlphaFoldDB" id="F7VB40"/>
<proteinExistence type="predicted"/>
<comment type="caution">
    <text evidence="2">The sequence shown here is derived from an EMBL/GenBank/DDBJ whole genome shotgun (WGS) entry which is preliminary data.</text>
</comment>
<dbReference type="EMBL" id="BABS01000010">
    <property type="protein sequence ID" value="GAA07585.1"/>
    <property type="molecule type" value="Genomic_DNA"/>
</dbReference>
<name>F7VB40_9PROT</name>
<protein>
    <submittedName>
        <fullName evidence="2">Uncharacterized protein</fullName>
    </submittedName>
</protein>
<evidence type="ECO:0000256" key="1">
    <source>
        <dbReference type="SAM" id="Phobius"/>
    </source>
</evidence>
<keyword evidence="1" id="KW-0472">Membrane</keyword>
<sequence length="51" mass="5895">MDGTQLLIFIISHVIFHSFVLTKRGWKVSLRYRCLLFAAGFQFSFLWAAGT</sequence>
<accession>F7VB40</accession>